<keyword evidence="2" id="KW-0560">Oxidoreductase</keyword>
<dbReference type="Proteomes" id="UP000645257">
    <property type="component" value="Unassembled WGS sequence"/>
</dbReference>
<organism evidence="2 3">
    <name type="scientific">Paludibacterium paludis</name>
    <dbReference type="NCBI Taxonomy" id="1225769"/>
    <lineage>
        <taxon>Bacteria</taxon>
        <taxon>Pseudomonadati</taxon>
        <taxon>Pseudomonadota</taxon>
        <taxon>Betaproteobacteria</taxon>
        <taxon>Neisseriales</taxon>
        <taxon>Chromobacteriaceae</taxon>
        <taxon>Paludibacterium</taxon>
    </lineage>
</organism>
<dbReference type="InterPro" id="IPR050455">
    <property type="entry name" value="Tpx_Peroxidase_subfamily"/>
</dbReference>
<dbReference type="SUPFAM" id="SSF52833">
    <property type="entry name" value="Thioredoxin-like"/>
    <property type="match status" value="1"/>
</dbReference>
<gene>
    <name evidence="2" type="primary">tpx</name>
    <name evidence="2" type="ORF">GCM10011289_00110</name>
</gene>
<keyword evidence="3" id="KW-1185">Reference proteome</keyword>
<dbReference type="GO" id="GO:0004601">
    <property type="term" value="F:peroxidase activity"/>
    <property type="evidence" value="ECO:0007669"/>
    <property type="project" value="UniProtKB-KW"/>
</dbReference>
<dbReference type="Gene3D" id="3.40.30.10">
    <property type="entry name" value="Glutaredoxin"/>
    <property type="match status" value="1"/>
</dbReference>
<keyword evidence="1" id="KW-0676">Redox-active center</keyword>
<dbReference type="PANTHER" id="PTHR43110">
    <property type="entry name" value="THIOL PEROXIDASE"/>
    <property type="match status" value="1"/>
</dbReference>
<protein>
    <submittedName>
        <fullName evidence="2">Thiol peroxidase</fullName>
    </submittedName>
</protein>
<evidence type="ECO:0000313" key="3">
    <source>
        <dbReference type="Proteomes" id="UP000645257"/>
    </source>
</evidence>
<name>A0A918NX29_9NEIS</name>
<dbReference type="EMBL" id="BMYX01000001">
    <property type="protein sequence ID" value="GGY02034.1"/>
    <property type="molecule type" value="Genomic_DNA"/>
</dbReference>
<sequence>MVQHRVLYGEEILPVTGEFPEAGSHLPSFMLVDDQFNDLPLEHFNGQPKVILTLLSIDENEHGGLRLLRETRRFLERWPQLQLVVISVDSPSSLRRARKEHGLPGVALLSTLRGRDFHKRYGVLISEYPLAGYTAPAIILADGRDEVFYSERLRDTLDDFNFDTIAAILAEAEIESMQTAENGAAAREEGGGKRGQG</sequence>
<proteinExistence type="predicted"/>
<reference evidence="2" key="1">
    <citation type="journal article" date="2014" name="Int. J. Syst. Evol. Microbiol.">
        <title>Complete genome sequence of Corynebacterium casei LMG S-19264T (=DSM 44701T), isolated from a smear-ripened cheese.</title>
        <authorList>
            <consortium name="US DOE Joint Genome Institute (JGI-PGF)"/>
            <person name="Walter F."/>
            <person name="Albersmeier A."/>
            <person name="Kalinowski J."/>
            <person name="Ruckert C."/>
        </authorList>
    </citation>
    <scope>NUCLEOTIDE SEQUENCE</scope>
    <source>
        <strain evidence="2">KCTC 32182</strain>
    </source>
</reference>
<evidence type="ECO:0000313" key="2">
    <source>
        <dbReference type="EMBL" id="GGY02034.1"/>
    </source>
</evidence>
<accession>A0A918NX29</accession>
<dbReference type="PANTHER" id="PTHR43110:SF1">
    <property type="entry name" value="THIOL PEROXIDASE"/>
    <property type="match status" value="1"/>
</dbReference>
<comment type="caution">
    <text evidence="2">The sequence shown here is derived from an EMBL/GenBank/DDBJ whole genome shotgun (WGS) entry which is preliminary data.</text>
</comment>
<keyword evidence="2" id="KW-0575">Peroxidase</keyword>
<evidence type="ECO:0000256" key="1">
    <source>
        <dbReference type="ARBA" id="ARBA00023284"/>
    </source>
</evidence>
<reference evidence="2" key="2">
    <citation type="submission" date="2020-09" db="EMBL/GenBank/DDBJ databases">
        <authorList>
            <person name="Sun Q."/>
            <person name="Kim S."/>
        </authorList>
    </citation>
    <scope>NUCLEOTIDE SEQUENCE</scope>
    <source>
        <strain evidence="2">KCTC 32182</strain>
    </source>
</reference>
<dbReference type="AlphaFoldDB" id="A0A918NX29"/>
<dbReference type="RefSeq" id="WP_189529870.1">
    <property type="nucleotide sequence ID" value="NZ_BMYX01000001.1"/>
</dbReference>
<dbReference type="InterPro" id="IPR036249">
    <property type="entry name" value="Thioredoxin-like_sf"/>
</dbReference>